<evidence type="ECO:0000256" key="1">
    <source>
        <dbReference type="SAM" id="Coils"/>
    </source>
</evidence>
<dbReference type="Proteomes" id="UP000823990">
    <property type="component" value="Unassembled WGS sequence"/>
</dbReference>
<proteinExistence type="predicted"/>
<evidence type="ECO:0008006" key="4">
    <source>
        <dbReference type="Google" id="ProtNLM"/>
    </source>
</evidence>
<reference evidence="2" key="1">
    <citation type="journal article" date="2021" name="PeerJ">
        <title>Extensive microbial diversity within the chicken gut microbiome revealed by metagenomics and culture.</title>
        <authorList>
            <person name="Gilroy R."/>
            <person name="Ravi A."/>
            <person name="Getino M."/>
            <person name="Pursley I."/>
            <person name="Horton D.L."/>
            <person name="Alikhan N.F."/>
            <person name="Baker D."/>
            <person name="Gharbi K."/>
            <person name="Hall N."/>
            <person name="Watson M."/>
            <person name="Adriaenssens E.M."/>
            <person name="Foster-Nyarko E."/>
            <person name="Jarju S."/>
            <person name="Secka A."/>
            <person name="Antonio M."/>
            <person name="Oren A."/>
            <person name="Chaudhuri R.R."/>
            <person name="La Ragione R."/>
            <person name="Hildebrand F."/>
            <person name="Pallen M.J."/>
        </authorList>
    </citation>
    <scope>NUCLEOTIDE SEQUENCE</scope>
    <source>
        <strain evidence="2">12435</strain>
    </source>
</reference>
<dbReference type="Gene3D" id="1.10.287.1490">
    <property type="match status" value="1"/>
</dbReference>
<evidence type="ECO:0000313" key="3">
    <source>
        <dbReference type="Proteomes" id="UP000823990"/>
    </source>
</evidence>
<sequence>MKDLGKILEYQELDIELRKIDIEFNKNSDKKKLDTVKNEFNGVQKEFAASVEEAERLAKEIEQVHADARASEKRIEELEKAFAAAADDKAKAALLPAMETEKSKLDSYKNKVTNKIDRIRKLLVTCTQQQHEKKNIKAEFDKVKAALEKQLAEIQPKRESIKKRMRELRDAEDKELMEQYLKFRKDGAPPVFVKARASGSDYACYCGMQLSQSNIGKLKTDGMCRCDTCRRIVYTDNT</sequence>
<comment type="caution">
    <text evidence="2">The sequence shown here is derived from an EMBL/GenBank/DDBJ whole genome shotgun (WGS) entry which is preliminary data.</text>
</comment>
<keyword evidence="1" id="KW-0175">Coiled coil</keyword>
<feature type="coiled-coil region" evidence="1">
    <location>
        <begin position="51"/>
        <end position="88"/>
    </location>
</feature>
<dbReference type="AlphaFoldDB" id="A0A9D1Q1D1"/>
<organism evidence="2 3">
    <name type="scientific">Candidatus Protoclostridium stercorigallinarum</name>
    <dbReference type="NCBI Taxonomy" id="2838741"/>
    <lineage>
        <taxon>Bacteria</taxon>
        <taxon>Bacillati</taxon>
        <taxon>Bacillota</taxon>
        <taxon>Clostridia</taxon>
        <taxon>Candidatus Protoclostridium</taxon>
    </lineage>
</organism>
<evidence type="ECO:0000313" key="2">
    <source>
        <dbReference type="EMBL" id="HIW02398.1"/>
    </source>
</evidence>
<accession>A0A9D1Q1D1</accession>
<protein>
    <recommendedName>
        <fullName evidence="4">C4-type zinc ribbon domain-containing protein</fullName>
    </recommendedName>
</protein>
<gene>
    <name evidence="2" type="ORF">H9892_03580</name>
</gene>
<reference evidence="2" key="2">
    <citation type="submission" date="2021-04" db="EMBL/GenBank/DDBJ databases">
        <authorList>
            <person name="Gilroy R."/>
        </authorList>
    </citation>
    <scope>NUCLEOTIDE SEQUENCE</scope>
    <source>
        <strain evidence="2">12435</strain>
    </source>
</reference>
<name>A0A9D1Q1D1_9FIRM</name>
<dbReference type="EMBL" id="DXHS01000061">
    <property type="protein sequence ID" value="HIW02398.1"/>
    <property type="molecule type" value="Genomic_DNA"/>
</dbReference>